<proteinExistence type="predicted"/>
<name>A0ACB0J4E6_TRIPR</name>
<gene>
    <name evidence="1" type="ORF">MILVUS5_LOCUS9170</name>
</gene>
<dbReference type="EMBL" id="CASHSV030000024">
    <property type="protein sequence ID" value="CAJ2639086.1"/>
    <property type="molecule type" value="Genomic_DNA"/>
</dbReference>
<keyword evidence="2" id="KW-1185">Reference proteome</keyword>
<evidence type="ECO:0000313" key="2">
    <source>
        <dbReference type="Proteomes" id="UP001177021"/>
    </source>
</evidence>
<sequence length="414" mass="46690">MSLTSLPTFPSLKTHHSLQPNLPVTPSKFGTNLVYSDASITFAATEAVTLVNTVVVDSARNTVAVGVENGVVREKFIGSDDMRRKRRRKRRKNLGYVMEEESIQNNFLRQKHVVGSVTSGFLSSIEEAELCLCLKEGARIEAAKQRMTEHEGNSAISRRFALGNTSIEEVMITTRESKERLAREYRGLVASIAGRYQGNGLHIEDLIQEGTIGLLHGAEKFDPNRGCKLSTYVYWWIKQAIIKALAKKSRLIRLPGEKYGMVAKISEANNVLRKRLRRKPTYDELAEVLNVNVSTVTLVSERSRQPISLDKTVTDYGNLTFKEIIPGPVEMTPEKMVEKQLIKQGVAKLLNKLNKREEKIVRLYFGLDGDTPLSFEEIGKVLKLSRERIRQIYGIALSKLQQTTFVDSLKFYVV</sequence>
<evidence type="ECO:0000313" key="1">
    <source>
        <dbReference type="EMBL" id="CAJ2639086.1"/>
    </source>
</evidence>
<comment type="caution">
    <text evidence="1">The sequence shown here is derived from an EMBL/GenBank/DDBJ whole genome shotgun (WGS) entry which is preliminary data.</text>
</comment>
<accession>A0ACB0J4E6</accession>
<reference evidence="1" key="1">
    <citation type="submission" date="2023-10" db="EMBL/GenBank/DDBJ databases">
        <authorList>
            <person name="Rodriguez Cubillos JULIANA M."/>
            <person name="De Vega J."/>
        </authorList>
    </citation>
    <scope>NUCLEOTIDE SEQUENCE</scope>
</reference>
<protein>
    <submittedName>
        <fullName evidence="1">Uncharacterized protein</fullName>
    </submittedName>
</protein>
<organism evidence="1 2">
    <name type="scientific">Trifolium pratense</name>
    <name type="common">Red clover</name>
    <dbReference type="NCBI Taxonomy" id="57577"/>
    <lineage>
        <taxon>Eukaryota</taxon>
        <taxon>Viridiplantae</taxon>
        <taxon>Streptophyta</taxon>
        <taxon>Embryophyta</taxon>
        <taxon>Tracheophyta</taxon>
        <taxon>Spermatophyta</taxon>
        <taxon>Magnoliopsida</taxon>
        <taxon>eudicotyledons</taxon>
        <taxon>Gunneridae</taxon>
        <taxon>Pentapetalae</taxon>
        <taxon>rosids</taxon>
        <taxon>fabids</taxon>
        <taxon>Fabales</taxon>
        <taxon>Fabaceae</taxon>
        <taxon>Papilionoideae</taxon>
        <taxon>50 kb inversion clade</taxon>
        <taxon>NPAAA clade</taxon>
        <taxon>Hologalegina</taxon>
        <taxon>IRL clade</taxon>
        <taxon>Trifolieae</taxon>
        <taxon>Trifolium</taxon>
    </lineage>
</organism>
<dbReference type="Proteomes" id="UP001177021">
    <property type="component" value="Unassembled WGS sequence"/>
</dbReference>